<dbReference type="EMBL" id="GGEC01086885">
    <property type="protein sequence ID" value="MBX67369.1"/>
    <property type="molecule type" value="Transcribed_RNA"/>
</dbReference>
<name>A0A2P2QK42_RHIMU</name>
<accession>A0A2P2QK42</accession>
<protein>
    <submittedName>
        <fullName evidence="1">Uncharacterized protein</fullName>
    </submittedName>
</protein>
<reference evidence="1" key="1">
    <citation type="submission" date="2018-02" db="EMBL/GenBank/DDBJ databases">
        <title>Rhizophora mucronata_Transcriptome.</title>
        <authorList>
            <person name="Meera S.P."/>
            <person name="Sreeshan A."/>
            <person name="Augustine A."/>
        </authorList>
    </citation>
    <scope>NUCLEOTIDE SEQUENCE</scope>
    <source>
        <tissue evidence="1">Leaf</tissue>
    </source>
</reference>
<organism evidence="1">
    <name type="scientific">Rhizophora mucronata</name>
    <name type="common">Asiatic mangrove</name>
    <dbReference type="NCBI Taxonomy" id="61149"/>
    <lineage>
        <taxon>Eukaryota</taxon>
        <taxon>Viridiplantae</taxon>
        <taxon>Streptophyta</taxon>
        <taxon>Embryophyta</taxon>
        <taxon>Tracheophyta</taxon>
        <taxon>Spermatophyta</taxon>
        <taxon>Magnoliopsida</taxon>
        <taxon>eudicotyledons</taxon>
        <taxon>Gunneridae</taxon>
        <taxon>Pentapetalae</taxon>
        <taxon>rosids</taxon>
        <taxon>fabids</taxon>
        <taxon>Malpighiales</taxon>
        <taxon>Rhizophoraceae</taxon>
        <taxon>Rhizophora</taxon>
    </lineage>
</organism>
<evidence type="ECO:0000313" key="1">
    <source>
        <dbReference type="EMBL" id="MBX67369.1"/>
    </source>
</evidence>
<proteinExistence type="predicted"/>
<sequence>MHRLIVLGL</sequence>